<keyword evidence="3" id="KW-1185">Reference proteome</keyword>
<sequence length="59" mass="6879">MRNRPNLKKLHEAEFLISSNPETVEKDALEFSEYLRNKKLASQKRATKSSNPQVRVVNH</sequence>
<evidence type="ECO:0000313" key="2">
    <source>
        <dbReference type="EMBL" id="MEA5425361.1"/>
    </source>
</evidence>
<gene>
    <name evidence="2" type="ORF">VB798_02175</name>
</gene>
<name>A0ABU5SDP0_9BACT</name>
<protein>
    <submittedName>
        <fullName evidence="2">Uncharacterized protein</fullName>
    </submittedName>
</protein>
<reference evidence="2 3" key="1">
    <citation type="submission" date="2023-12" db="EMBL/GenBank/DDBJ databases">
        <title>Novel species of the genus Arcicella isolated from rivers.</title>
        <authorList>
            <person name="Lu H."/>
        </authorList>
    </citation>
    <scope>NUCLEOTIDE SEQUENCE [LARGE SCALE GENOMIC DNA]</scope>
    <source>
        <strain evidence="2 3">DC25W</strain>
    </source>
</reference>
<proteinExistence type="predicted"/>
<evidence type="ECO:0000256" key="1">
    <source>
        <dbReference type="SAM" id="MobiDB-lite"/>
    </source>
</evidence>
<dbReference type="RefSeq" id="WP_323255489.1">
    <property type="nucleotide sequence ID" value="NZ_JAYGIM010000001.1"/>
</dbReference>
<dbReference type="EMBL" id="JAYGIM010000001">
    <property type="protein sequence ID" value="MEA5425361.1"/>
    <property type="molecule type" value="Genomic_DNA"/>
</dbReference>
<feature type="region of interest" description="Disordered" evidence="1">
    <location>
        <begin position="40"/>
        <end position="59"/>
    </location>
</feature>
<dbReference type="Proteomes" id="UP001302222">
    <property type="component" value="Unassembled WGS sequence"/>
</dbReference>
<evidence type="ECO:0000313" key="3">
    <source>
        <dbReference type="Proteomes" id="UP001302222"/>
    </source>
</evidence>
<accession>A0ABU5SDP0</accession>
<comment type="caution">
    <text evidence="2">The sequence shown here is derived from an EMBL/GenBank/DDBJ whole genome shotgun (WGS) entry which is preliminary data.</text>
</comment>
<organism evidence="2 3">
    <name type="scientific">Arcicella lustrica</name>
    <dbReference type="NCBI Taxonomy" id="2984196"/>
    <lineage>
        <taxon>Bacteria</taxon>
        <taxon>Pseudomonadati</taxon>
        <taxon>Bacteroidota</taxon>
        <taxon>Cytophagia</taxon>
        <taxon>Cytophagales</taxon>
        <taxon>Flectobacillaceae</taxon>
        <taxon>Arcicella</taxon>
    </lineage>
</organism>